<keyword evidence="6" id="KW-0472">Membrane</keyword>
<keyword evidence="9" id="KW-1185">Reference proteome</keyword>
<evidence type="ECO:0000256" key="1">
    <source>
        <dbReference type="ARBA" id="ARBA00004477"/>
    </source>
</evidence>
<proteinExistence type="inferred from homology"/>
<feature type="region of interest" description="Disordered" evidence="7">
    <location>
        <begin position="263"/>
        <end position="324"/>
    </location>
</feature>
<reference evidence="8 9" key="1">
    <citation type="journal article" date="2024" name="Commun. Biol.">
        <title>Comparative genomic analysis of thermophilic fungi reveals convergent evolutionary adaptations and gene losses.</title>
        <authorList>
            <person name="Steindorff A.S."/>
            <person name="Aguilar-Pontes M.V."/>
            <person name="Robinson A.J."/>
            <person name="Andreopoulos B."/>
            <person name="LaButti K."/>
            <person name="Kuo A."/>
            <person name="Mondo S."/>
            <person name="Riley R."/>
            <person name="Otillar R."/>
            <person name="Haridas S."/>
            <person name="Lipzen A."/>
            <person name="Grimwood J."/>
            <person name="Schmutz J."/>
            <person name="Clum A."/>
            <person name="Reid I.D."/>
            <person name="Moisan M.C."/>
            <person name="Butler G."/>
            <person name="Nguyen T.T.M."/>
            <person name="Dewar K."/>
            <person name="Conant G."/>
            <person name="Drula E."/>
            <person name="Henrissat B."/>
            <person name="Hansel C."/>
            <person name="Singer S."/>
            <person name="Hutchinson M.I."/>
            <person name="de Vries R.P."/>
            <person name="Natvig D.O."/>
            <person name="Powell A.J."/>
            <person name="Tsang A."/>
            <person name="Grigoriev I.V."/>
        </authorList>
    </citation>
    <scope>NUCLEOTIDE SEQUENCE [LARGE SCALE GENOMIC DNA]</scope>
    <source>
        <strain evidence="8 9">ATCC 22073</strain>
    </source>
</reference>
<evidence type="ECO:0000256" key="6">
    <source>
        <dbReference type="ARBA" id="ARBA00023136"/>
    </source>
</evidence>
<evidence type="ECO:0000256" key="7">
    <source>
        <dbReference type="SAM" id="MobiDB-lite"/>
    </source>
</evidence>
<organism evidence="8 9">
    <name type="scientific">Remersonia thermophila</name>
    <dbReference type="NCBI Taxonomy" id="72144"/>
    <lineage>
        <taxon>Eukaryota</taxon>
        <taxon>Fungi</taxon>
        <taxon>Dikarya</taxon>
        <taxon>Ascomycota</taxon>
        <taxon>Pezizomycotina</taxon>
        <taxon>Sordariomycetes</taxon>
        <taxon>Sordariomycetidae</taxon>
        <taxon>Sordariales</taxon>
        <taxon>Sordariales incertae sedis</taxon>
        <taxon>Remersonia</taxon>
    </lineage>
</organism>
<feature type="compositionally biased region" description="Low complexity" evidence="7">
    <location>
        <begin position="263"/>
        <end position="282"/>
    </location>
</feature>
<sequence>MMEGSPPSTGSGTSGPKLIRPIPRRPFNLGGLSSPTPPDDSDDCASPRPQISASDLRFLARHQRAAATPGADSEGGSTPLNHTTSYLNLTSGTLFGIYSPSTLGSFKNGDDEDGEYDAGTPGDFPGTLRYRYGLGGDDDAAEEEEEDGEEGEEDDYFGAAATATQASTLARPVRRRELVSQLALRAALLFALGVGYGALVTRLPTRGSHRLHHLAGSASAGAIPSEPHAADWRYLVFWGAAGVALGSLLPWFDRFWEDRISKGPSAASPASAGGPFPASNPSLSTAANPTSMTARRRRLTSPTPPPPAPPLPPPPTPPPEPMRP</sequence>
<dbReference type="GeneID" id="98122073"/>
<evidence type="ECO:0000256" key="5">
    <source>
        <dbReference type="ARBA" id="ARBA00022989"/>
    </source>
</evidence>
<feature type="region of interest" description="Disordered" evidence="7">
    <location>
        <begin position="1"/>
        <end position="79"/>
    </location>
</feature>
<feature type="compositionally biased region" description="Acidic residues" evidence="7">
    <location>
        <begin position="136"/>
        <end position="155"/>
    </location>
</feature>
<dbReference type="Pfam" id="PF07281">
    <property type="entry name" value="INSIG"/>
    <property type="match status" value="1"/>
</dbReference>
<keyword evidence="4" id="KW-0256">Endoplasmic reticulum</keyword>
<dbReference type="EMBL" id="JAZGUE010000001">
    <property type="protein sequence ID" value="KAL2271916.1"/>
    <property type="molecule type" value="Genomic_DNA"/>
</dbReference>
<dbReference type="PANTHER" id="PTHR15301">
    <property type="entry name" value="INSULIN-INDUCED GENE 1"/>
    <property type="match status" value="1"/>
</dbReference>
<feature type="region of interest" description="Disordered" evidence="7">
    <location>
        <begin position="133"/>
        <end position="155"/>
    </location>
</feature>
<name>A0ABR4DNY7_9PEZI</name>
<feature type="compositionally biased region" description="Polar residues" evidence="7">
    <location>
        <begin position="283"/>
        <end position="292"/>
    </location>
</feature>
<dbReference type="RefSeq" id="XP_070870640.1">
    <property type="nucleotide sequence ID" value="XM_071007429.1"/>
</dbReference>
<evidence type="ECO:0000256" key="3">
    <source>
        <dbReference type="ARBA" id="ARBA00022692"/>
    </source>
</evidence>
<dbReference type="Proteomes" id="UP001600064">
    <property type="component" value="Unassembled WGS sequence"/>
</dbReference>
<protein>
    <submittedName>
        <fullName evidence="8">Uncharacterized protein</fullName>
    </submittedName>
</protein>
<gene>
    <name evidence="8" type="ORF">VTJ83DRAFT_1287</name>
</gene>
<comment type="caution">
    <text evidence="8">The sequence shown here is derived from an EMBL/GenBank/DDBJ whole genome shotgun (WGS) entry which is preliminary data.</text>
</comment>
<comment type="similarity">
    <text evidence="2">Belongs to the INSIG family.</text>
</comment>
<keyword evidence="5" id="KW-1133">Transmembrane helix</keyword>
<evidence type="ECO:0000313" key="8">
    <source>
        <dbReference type="EMBL" id="KAL2271916.1"/>
    </source>
</evidence>
<comment type="subcellular location">
    <subcellularLocation>
        <location evidence="1">Endoplasmic reticulum membrane</location>
        <topology evidence="1">Multi-pass membrane protein</topology>
    </subcellularLocation>
</comment>
<evidence type="ECO:0000256" key="2">
    <source>
        <dbReference type="ARBA" id="ARBA00007475"/>
    </source>
</evidence>
<dbReference type="InterPro" id="IPR025929">
    <property type="entry name" value="INSIG_fam"/>
</dbReference>
<accession>A0ABR4DNY7</accession>
<dbReference type="PANTHER" id="PTHR15301:SF3">
    <property type="entry name" value="PROTEIN NSG1-RELATED"/>
    <property type="match status" value="1"/>
</dbReference>
<feature type="compositionally biased region" description="Pro residues" evidence="7">
    <location>
        <begin position="302"/>
        <end position="324"/>
    </location>
</feature>
<feature type="compositionally biased region" description="Low complexity" evidence="7">
    <location>
        <begin position="1"/>
        <end position="16"/>
    </location>
</feature>
<keyword evidence="3" id="KW-0812">Transmembrane</keyword>
<evidence type="ECO:0000256" key="4">
    <source>
        <dbReference type="ARBA" id="ARBA00022824"/>
    </source>
</evidence>
<evidence type="ECO:0000313" key="9">
    <source>
        <dbReference type="Proteomes" id="UP001600064"/>
    </source>
</evidence>